<dbReference type="InterPro" id="IPR003425">
    <property type="entry name" value="CCB3/YggT"/>
</dbReference>
<evidence type="ECO:0000313" key="2">
    <source>
        <dbReference type="EMBL" id="EGF91376.1"/>
    </source>
</evidence>
<dbReference type="EMBL" id="GL883078">
    <property type="protein sequence ID" value="EGF91376.1"/>
    <property type="molecule type" value="Genomic_DNA"/>
</dbReference>
<evidence type="ECO:0008006" key="4">
    <source>
        <dbReference type="Google" id="ProtNLM"/>
    </source>
</evidence>
<dbReference type="STRING" id="715226.ABI_27910"/>
<keyword evidence="1" id="KW-0472">Membrane</keyword>
<reference evidence="3" key="1">
    <citation type="submission" date="2011-03" db="EMBL/GenBank/DDBJ databases">
        <title>Draft genome sequence of Brevundimonas diminuta.</title>
        <authorList>
            <person name="Brown P.J.B."/>
            <person name="Buechlein A."/>
            <person name="Hemmerich C."/>
            <person name="Brun Y.V."/>
        </authorList>
    </citation>
    <scope>NUCLEOTIDE SEQUENCE [LARGE SCALE GENOMIC DNA]</scope>
    <source>
        <strain evidence="3">C19</strain>
    </source>
</reference>
<keyword evidence="3" id="KW-1185">Reference proteome</keyword>
<proteinExistence type="predicted"/>
<keyword evidence="1" id="KW-0812">Transmembrane</keyword>
<dbReference type="HOGENOM" id="CLU_136788_0_1_5"/>
<feature type="transmembrane region" description="Helical" evidence="1">
    <location>
        <begin position="7"/>
        <end position="34"/>
    </location>
</feature>
<dbReference type="GO" id="GO:0016020">
    <property type="term" value="C:membrane"/>
    <property type="evidence" value="ECO:0007669"/>
    <property type="project" value="InterPro"/>
</dbReference>
<feature type="transmembrane region" description="Helical" evidence="1">
    <location>
        <begin position="66"/>
        <end position="87"/>
    </location>
</feature>
<gene>
    <name evidence="2" type="ORF">ABI_27910</name>
</gene>
<name>F4QMD5_9CAUL</name>
<protein>
    <recommendedName>
        <fullName evidence="4">YGGT family protein</fullName>
    </recommendedName>
</protein>
<evidence type="ECO:0000313" key="3">
    <source>
        <dbReference type="Proteomes" id="UP000006512"/>
    </source>
</evidence>
<dbReference type="OrthoDB" id="9814445at2"/>
<keyword evidence="1" id="KW-1133">Transmembrane helix</keyword>
<dbReference type="Pfam" id="PF02325">
    <property type="entry name" value="CCB3_YggT"/>
    <property type="match status" value="1"/>
</dbReference>
<dbReference type="AlphaFoldDB" id="F4QMD5"/>
<evidence type="ECO:0000256" key="1">
    <source>
        <dbReference type="SAM" id="Phobius"/>
    </source>
</evidence>
<sequence>MVELISAVFYILNAILGFIMIMLIVSMILSWLVLFNVINTRNPTVYRIMDALERFTAPVLEPFRRFIPSFGGLDLSFLVCVLVIQVLQRYLLPAAERNLIALVLG</sequence>
<dbReference type="Proteomes" id="UP000006512">
    <property type="component" value="Unassembled WGS sequence"/>
</dbReference>
<accession>F4QMD5</accession>
<dbReference type="RefSeq" id="WP_006273576.1">
    <property type="nucleotide sequence ID" value="NZ_GL883078.1"/>
</dbReference>
<dbReference type="eggNOG" id="COG0762">
    <property type="taxonomic scope" value="Bacteria"/>
</dbReference>
<organism evidence="2 3">
    <name type="scientific">Asticcacaulis biprosthecium C19</name>
    <dbReference type="NCBI Taxonomy" id="715226"/>
    <lineage>
        <taxon>Bacteria</taxon>
        <taxon>Pseudomonadati</taxon>
        <taxon>Pseudomonadota</taxon>
        <taxon>Alphaproteobacteria</taxon>
        <taxon>Caulobacterales</taxon>
        <taxon>Caulobacteraceae</taxon>
        <taxon>Asticcacaulis</taxon>
    </lineage>
</organism>